<protein>
    <submittedName>
        <fullName evidence="1">Uncharacterized protein</fullName>
    </submittedName>
</protein>
<dbReference type="EMBL" id="GGEC01024151">
    <property type="protein sequence ID" value="MBX04635.1"/>
    <property type="molecule type" value="Transcribed_RNA"/>
</dbReference>
<name>A0A2P2KFY6_RHIMU</name>
<sequence>MLLRSLLFDFTFTLQCSRHGVHVVRH</sequence>
<reference evidence="1" key="1">
    <citation type="submission" date="2018-02" db="EMBL/GenBank/DDBJ databases">
        <title>Rhizophora mucronata_Transcriptome.</title>
        <authorList>
            <person name="Meera S.P."/>
            <person name="Sreeshan A."/>
            <person name="Augustine A."/>
        </authorList>
    </citation>
    <scope>NUCLEOTIDE SEQUENCE</scope>
    <source>
        <tissue evidence="1">Leaf</tissue>
    </source>
</reference>
<evidence type="ECO:0000313" key="1">
    <source>
        <dbReference type="EMBL" id="MBX04635.1"/>
    </source>
</evidence>
<proteinExistence type="predicted"/>
<dbReference type="AlphaFoldDB" id="A0A2P2KFY6"/>
<accession>A0A2P2KFY6</accession>
<organism evidence="1">
    <name type="scientific">Rhizophora mucronata</name>
    <name type="common">Asiatic mangrove</name>
    <dbReference type="NCBI Taxonomy" id="61149"/>
    <lineage>
        <taxon>Eukaryota</taxon>
        <taxon>Viridiplantae</taxon>
        <taxon>Streptophyta</taxon>
        <taxon>Embryophyta</taxon>
        <taxon>Tracheophyta</taxon>
        <taxon>Spermatophyta</taxon>
        <taxon>Magnoliopsida</taxon>
        <taxon>eudicotyledons</taxon>
        <taxon>Gunneridae</taxon>
        <taxon>Pentapetalae</taxon>
        <taxon>rosids</taxon>
        <taxon>fabids</taxon>
        <taxon>Malpighiales</taxon>
        <taxon>Rhizophoraceae</taxon>
        <taxon>Rhizophora</taxon>
    </lineage>
</organism>